<dbReference type="Pfam" id="PF13860">
    <property type="entry name" value="FlgD_ig"/>
    <property type="match status" value="1"/>
</dbReference>
<reference evidence="7 8" key="1">
    <citation type="journal article" date="2020" name="FEMS Microbiol. Ecol.">
        <title>Temporal dynamics of bacterial communities during seed development and maturation.</title>
        <authorList>
            <person name="Chesneau G."/>
            <person name="Torres-Cortes G."/>
            <person name="Briand M."/>
            <person name="Darrasse A."/>
            <person name="Preveaux A."/>
            <person name="Marais C."/>
            <person name="Jacques M.A."/>
            <person name="Shade A."/>
            <person name="Barret M."/>
        </authorList>
    </citation>
    <scope>NUCLEOTIDE SEQUENCE [LARGE SCALE GENOMIC DNA]</scope>
    <source>
        <strain evidence="7 8">CFBP13723</strain>
    </source>
</reference>
<keyword evidence="3 5" id="KW-1005">Bacterial flagellum biogenesis</keyword>
<evidence type="ECO:0000256" key="1">
    <source>
        <dbReference type="ARBA" id="ARBA00010577"/>
    </source>
</evidence>
<sequence>MRAYSPPIPIGYERCDRLQSVIQEINAMLESSLLLNAMSQPASSSSTGSRVAALDSQAFLKLLTTQLQYQDPLSPADPGETVQQLAALTQASTLQEISGLLRQLLGKGSTYDPASWLGRSVLVPSSSAVPRADGTYAGEVLTESPAALDITFTDGSGAVVHTEHHENAAKGILSFSWDGRVNGTAVKGPLSITVATSSGKPPAVAVWTAVTGIRGPGTSGIGLETPLGTFSRDGVIDLR</sequence>
<dbReference type="RefSeq" id="WP_191943214.1">
    <property type="nucleotide sequence ID" value="NZ_JACYNP010000002.1"/>
</dbReference>
<comment type="function">
    <text evidence="4 5">Required for flagellar hook formation. May act as a scaffolding protein.</text>
</comment>
<dbReference type="InterPro" id="IPR025965">
    <property type="entry name" value="FlgD/Vpr_Ig-like"/>
</dbReference>
<comment type="similarity">
    <text evidence="1 5">Belongs to the FlgD family.</text>
</comment>
<evidence type="ECO:0000256" key="3">
    <source>
        <dbReference type="ARBA" id="ARBA00022795"/>
    </source>
</evidence>
<dbReference type="EMBL" id="JACYNP010000002">
    <property type="protein sequence ID" value="MBD8120474.1"/>
    <property type="molecule type" value="Genomic_DNA"/>
</dbReference>
<feature type="domain" description="FlgD/Vpr Ig-like" evidence="6">
    <location>
        <begin position="133"/>
        <end position="199"/>
    </location>
</feature>
<dbReference type="Pfam" id="PF03963">
    <property type="entry name" value="FlgD"/>
    <property type="match status" value="1"/>
</dbReference>
<comment type="caution">
    <text evidence="7">The sequence shown here is derived from an EMBL/GenBank/DDBJ whole genome shotgun (WGS) entry which is preliminary data.</text>
</comment>
<name>A0ABR9A3H2_9PSED</name>
<evidence type="ECO:0000256" key="4">
    <source>
        <dbReference type="ARBA" id="ARBA00024746"/>
    </source>
</evidence>
<evidence type="ECO:0000313" key="7">
    <source>
        <dbReference type="EMBL" id="MBD8120474.1"/>
    </source>
</evidence>
<evidence type="ECO:0000313" key="8">
    <source>
        <dbReference type="Proteomes" id="UP000625247"/>
    </source>
</evidence>
<accession>A0ABR9A3H2</accession>
<proteinExistence type="inferred from homology"/>
<dbReference type="Proteomes" id="UP000625247">
    <property type="component" value="Unassembled WGS sequence"/>
</dbReference>
<evidence type="ECO:0000256" key="5">
    <source>
        <dbReference type="RuleBase" id="RU362076"/>
    </source>
</evidence>
<dbReference type="InterPro" id="IPR005648">
    <property type="entry name" value="FlgD"/>
</dbReference>
<organism evidence="7 8">
    <name type="scientific">Pseudomonas lutea</name>
    <dbReference type="NCBI Taxonomy" id="243924"/>
    <lineage>
        <taxon>Bacteria</taxon>
        <taxon>Pseudomonadati</taxon>
        <taxon>Pseudomonadota</taxon>
        <taxon>Gammaproteobacteria</taxon>
        <taxon>Pseudomonadales</taxon>
        <taxon>Pseudomonadaceae</taxon>
        <taxon>Pseudomonas</taxon>
    </lineage>
</organism>
<evidence type="ECO:0000259" key="6">
    <source>
        <dbReference type="Pfam" id="PF13860"/>
    </source>
</evidence>
<keyword evidence="8" id="KW-1185">Reference proteome</keyword>
<evidence type="ECO:0000256" key="2">
    <source>
        <dbReference type="ARBA" id="ARBA00016013"/>
    </source>
</evidence>
<protein>
    <recommendedName>
        <fullName evidence="2 5">Basal-body rod modification protein FlgD</fullName>
    </recommendedName>
</protein>
<gene>
    <name evidence="7" type="ORF">IFT62_04555</name>
</gene>